<accession>A0AAN6DRY8</accession>
<evidence type="ECO:0000256" key="1">
    <source>
        <dbReference type="SAM" id="MobiDB-lite"/>
    </source>
</evidence>
<name>A0AAN6DRY8_9EURO</name>
<reference evidence="2" key="1">
    <citation type="journal article" date="2022" name="bioRxiv">
        <title>Deciphering the potential niche of two novel black yeast fungi from a biological soil crust based on their genomes, phenotypes, and melanin regulation.</title>
        <authorList>
            <consortium name="DOE Joint Genome Institute"/>
            <person name="Carr E.C."/>
            <person name="Barton Q."/>
            <person name="Grambo S."/>
            <person name="Sullivan M."/>
            <person name="Renfro C.M."/>
            <person name="Kuo A."/>
            <person name="Pangilinan J."/>
            <person name="Lipzen A."/>
            <person name="Keymanesh K."/>
            <person name="Savage E."/>
            <person name="Barry K."/>
            <person name="Grigoriev I.V."/>
            <person name="Riekhof W.R."/>
            <person name="Harris S.S."/>
        </authorList>
    </citation>
    <scope>NUCLEOTIDE SEQUENCE</scope>
    <source>
        <strain evidence="2">JF 03-4F</strain>
    </source>
</reference>
<proteinExistence type="predicted"/>
<evidence type="ECO:0000313" key="2">
    <source>
        <dbReference type="EMBL" id="KAI1610219.1"/>
    </source>
</evidence>
<dbReference type="AlphaFoldDB" id="A0AAN6DRY8"/>
<sequence>MPSFSALMILTMPQTDQIDDRIKLNSESLERIGENAPQEHKEADSTAASPSPAPVAVNPKVELFRPGPSNPRRQGQNMEFFKKLPSKGSRSSKVPAPSQRRPAPPVPVPPPYKPSASPKKPDPILAKLKEEKDAASNEIYGSGDVETRGGDFHGEIEDTESFDAYLVRWTGLSKEEYGDLEI</sequence>
<feature type="compositionally biased region" description="Low complexity" evidence="1">
    <location>
        <begin position="47"/>
        <end position="59"/>
    </location>
</feature>
<feature type="compositionally biased region" description="Basic and acidic residues" evidence="1">
    <location>
        <begin position="25"/>
        <end position="44"/>
    </location>
</feature>
<dbReference type="Proteomes" id="UP001203852">
    <property type="component" value="Unassembled WGS sequence"/>
</dbReference>
<feature type="region of interest" description="Disordered" evidence="1">
    <location>
        <begin position="25"/>
        <end position="156"/>
    </location>
</feature>
<evidence type="ECO:0000313" key="3">
    <source>
        <dbReference type="Proteomes" id="UP001203852"/>
    </source>
</evidence>
<protein>
    <submittedName>
        <fullName evidence="2">Uncharacterized protein</fullName>
    </submittedName>
</protein>
<feature type="compositionally biased region" description="Basic and acidic residues" evidence="1">
    <location>
        <begin position="145"/>
        <end position="156"/>
    </location>
</feature>
<feature type="compositionally biased region" description="Basic and acidic residues" evidence="1">
    <location>
        <begin position="119"/>
        <end position="135"/>
    </location>
</feature>
<feature type="compositionally biased region" description="Pro residues" evidence="1">
    <location>
        <begin position="102"/>
        <end position="113"/>
    </location>
</feature>
<dbReference type="EMBL" id="MU404358">
    <property type="protein sequence ID" value="KAI1610219.1"/>
    <property type="molecule type" value="Genomic_DNA"/>
</dbReference>
<organism evidence="2 3">
    <name type="scientific">Exophiala viscosa</name>
    <dbReference type="NCBI Taxonomy" id="2486360"/>
    <lineage>
        <taxon>Eukaryota</taxon>
        <taxon>Fungi</taxon>
        <taxon>Dikarya</taxon>
        <taxon>Ascomycota</taxon>
        <taxon>Pezizomycotina</taxon>
        <taxon>Eurotiomycetes</taxon>
        <taxon>Chaetothyriomycetidae</taxon>
        <taxon>Chaetothyriales</taxon>
        <taxon>Herpotrichiellaceae</taxon>
        <taxon>Exophiala</taxon>
    </lineage>
</organism>
<comment type="caution">
    <text evidence="2">The sequence shown here is derived from an EMBL/GenBank/DDBJ whole genome shotgun (WGS) entry which is preliminary data.</text>
</comment>
<keyword evidence="3" id="KW-1185">Reference proteome</keyword>
<gene>
    <name evidence="2" type="ORF">EDD36DRAFT_318649</name>
</gene>